<feature type="transmembrane region" description="Helical" evidence="8">
    <location>
        <begin position="21"/>
        <end position="48"/>
    </location>
</feature>
<dbReference type="SUPFAM" id="SSF161098">
    <property type="entry name" value="MetI-like"/>
    <property type="match status" value="1"/>
</dbReference>
<organism evidence="10 11">
    <name type="scientific">Azospirillum endophyticum</name>
    <dbReference type="NCBI Taxonomy" id="2800326"/>
    <lineage>
        <taxon>Bacteria</taxon>
        <taxon>Pseudomonadati</taxon>
        <taxon>Pseudomonadota</taxon>
        <taxon>Alphaproteobacteria</taxon>
        <taxon>Rhodospirillales</taxon>
        <taxon>Azospirillaceae</taxon>
        <taxon>Azospirillum</taxon>
    </lineage>
</organism>
<comment type="caution">
    <text evidence="10">The sequence shown here is derived from an EMBL/GenBank/DDBJ whole genome shotgun (WGS) entry which is preliminary data.</text>
</comment>
<feature type="transmembrane region" description="Helical" evidence="8">
    <location>
        <begin position="144"/>
        <end position="163"/>
    </location>
</feature>
<keyword evidence="5 8" id="KW-0812">Transmembrane</keyword>
<feature type="transmembrane region" description="Helical" evidence="8">
    <location>
        <begin position="203"/>
        <end position="225"/>
    </location>
</feature>
<feature type="transmembrane region" description="Helical" evidence="8">
    <location>
        <begin position="117"/>
        <end position="138"/>
    </location>
</feature>
<keyword evidence="2 8" id="KW-0813">Transport</keyword>
<dbReference type="CDD" id="cd06261">
    <property type="entry name" value="TM_PBP2"/>
    <property type="match status" value="1"/>
</dbReference>
<evidence type="ECO:0000256" key="6">
    <source>
        <dbReference type="ARBA" id="ARBA00022989"/>
    </source>
</evidence>
<dbReference type="InterPro" id="IPR000515">
    <property type="entry name" value="MetI-like"/>
</dbReference>
<dbReference type="PROSITE" id="PS50928">
    <property type="entry name" value="ABC_TM1"/>
    <property type="match status" value="1"/>
</dbReference>
<feature type="domain" description="ABC transmembrane type-1" evidence="9">
    <location>
        <begin position="79"/>
        <end position="267"/>
    </location>
</feature>
<evidence type="ECO:0000256" key="7">
    <source>
        <dbReference type="ARBA" id="ARBA00023136"/>
    </source>
</evidence>
<evidence type="ECO:0000313" key="10">
    <source>
        <dbReference type="EMBL" id="MBK1840202.1"/>
    </source>
</evidence>
<keyword evidence="3" id="KW-1003">Cell membrane</keyword>
<dbReference type="Gene3D" id="1.10.3720.10">
    <property type="entry name" value="MetI-like"/>
    <property type="match status" value="1"/>
</dbReference>
<proteinExistence type="inferred from homology"/>
<accession>A0ABS1F9U4</accession>
<evidence type="ECO:0000256" key="3">
    <source>
        <dbReference type="ARBA" id="ARBA00022475"/>
    </source>
</evidence>
<comment type="subcellular location">
    <subcellularLocation>
        <location evidence="1">Cell inner membrane</location>
        <topology evidence="1">Multi-pass membrane protein</topology>
    </subcellularLocation>
    <subcellularLocation>
        <location evidence="8">Cell membrane</location>
        <topology evidence="8">Multi-pass membrane protein</topology>
    </subcellularLocation>
</comment>
<protein>
    <submittedName>
        <fullName evidence="10">ABC transporter permease</fullName>
    </submittedName>
</protein>
<reference evidence="11" key="1">
    <citation type="submission" date="2021-01" db="EMBL/GenBank/DDBJ databases">
        <title>Genome public.</title>
        <authorList>
            <person name="Liu C."/>
            <person name="Sun Q."/>
        </authorList>
    </citation>
    <scope>NUCLEOTIDE SEQUENCE [LARGE SCALE GENOMIC DNA]</scope>
    <source>
        <strain evidence="11">YIM B02556</strain>
    </source>
</reference>
<evidence type="ECO:0000313" key="11">
    <source>
        <dbReference type="Proteomes" id="UP000652760"/>
    </source>
</evidence>
<dbReference type="InterPro" id="IPR035906">
    <property type="entry name" value="MetI-like_sf"/>
</dbReference>
<name>A0ABS1F9U4_9PROT</name>
<keyword evidence="4" id="KW-0997">Cell inner membrane</keyword>
<comment type="similarity">
    <text evidence="8">Belongs to the binding-protein-dependent transport system permease family.</text>
</comment>
<keyword evidence="11" id="KW-1185">Reference proteome</keyword>
<keyword evidence="7 8" id="KW-0472">Membrane</keyword>
<dbReference type="RefSeq" id="WP_200196609.1">
    <property type="nucleotide sequence ID" value="NZ_JAENHM010000060.1"/>
</dbReference>
<dbReference type="PANTHER" id="PTHR43357">
    <property type="entry name" value="INNER MEMBRANE ABC TRANSPORTER PERMEASE PROTEIN YDCV"/>
    <property type="match status" value="1"/>
</dbReference>
<evidence type="ECO:0000259" key="9">
    <source>
        <dbReference type="PROSITE" id="PS50928"/>
    </source>
</evidence>
<sequence length="278" mass="29854">MSNTNPGTNPGRRIDLDALSFRIVMTAIALAALVLLVAPTVVVIWVSFTSGYSLKFPPPGYSLRWYAELWNAWQLQFAMMNSLKVAAWATGLSILLGVAASLGIARSPTLTAKVLDSLFLSPLVLPALAFGLSSLMFFSMVGVPVSPLTLVIGHTVVSVPFVVRNTVASLAQMNPSLLEASSSLGAGRWYGFRRITLPLIRPGVMAGGFIAFMASFDNVPVSLFLRDAATDMLPIRMWQDLEGRLDVTVAALSGILIVLTIALMLVMERVAGLSKRLT</sequence>
<dbReference type="Proteomes" id="UP000652760">
    <property type="component" value="Unassembled WGS sequence"/>
</dbReference>
<feature type="transmembrane region" description="Helical" evidence="8">
    <location>
        <begin position="245"/>
        <end position="266"/>
    </location>
</feature>
<evidence type="ECO:0000256" key="5">
    <source>
        <dbReference type="ARBA" id="ARBA00022692"/>
    </source>
</evidence>
<evidence type="ECO:0000256" key="1">
    <source>
        <dbReference type="ARBA" id="ARBA00004429"/>
    </source>
</evidence>
<dbReference type="PANTHER" id="PTHR43357:SF4">
    <property type="entry name" value="INNER MEMBRANE ABC TRANSPORTER PERMEASE PROTEIN YDCV"/>
    <property type="match status" value="1"/>
</dbReference>
<feature type="transmembrane region" description="Helical" evidence="8">
    <location>
        <begin position="85"/>
        <end position="105"/>
    </location>
</feature>
<dbReference type="Pfam" id="PF00528">
    <property type="entry name" value="BPD_transp_1"/>
    <property type="match status" value="1"/>
</dbReference>
<evidence type="ECO:0000256" key="2">
    <source>
        <dbReference type="ARBA" id="ARBA00022448"/>
    </source>
</evidence>
<dbReference type="EMBL" id="JAENHM010000060">
    <property type="protein sequence ID" value="MBK1840202.1"/>
    <property type="molecule type" value="Genomic_DNA"/>
</dbReference>
<evidence type="ECO:0000256" key="4">
    <source>
        <dbReference type="ARBA" id="ARBA00022519"/>
    </source>
</evidence>
<evidence type="ECO:0000256" key="8">
    <source>
        <dbReference type="RuleBase" id="RU363032"/>
    </source>
</evidence>
<keyword evidence="6 8" id="KW-1133">Transmembrane helix</keyword>
<gene>
    <name evidence="10" type="ORF">JHL17_22605</name>
</gene>